<feature type="compositionally biased region" description="Basic residues" evidence="1">
    <location>
        <begin position="183"/>
        <end position="195"/>
    </location>
</feature>
<keyword evidence="4" id="KW-1185">Reference proteome</keyword>
<feature type="chain" id="PRO_5040433680" evidence="2">
    <location>
        <begin position="23"/>
        <end position="195"/>
    </location>
</feature>
<evidence type="ECO:0000256" key="1">
    <source>
        <dbReference type="SAM" id="MobiDB-lite"/>
    </source>
</evidence>
<protein>
    <submittedName>
        <fullName evidence="3">Uncharacterized protein</fullName>
    </submittedName>
</protein>
<name>A0A9Q3CQM4_9BASI</name>
<organism evidence="3 4">
    <name type="scientific">Austropuccinia psidii MF-1</name>
    <dbReference type="NCBI Taxonomy" id="1389203"/>
    <lineage>
        <taxon>Eukaryota</taxon>
        <taxon>Fungi</taxon>
        <taxon>Dikarya</taxon>
        <taxon>Basidiomycota</taxon>
        <taxon>Pucciniomycotina</taxon>
        <taxon>Pucciniomycetes</taxon>
        <taxon>Pucciniales</taxon>
        <taxon>Sphaerophragmiaceae</taxon>
        <taxon>Austropuccinia</taxon>
    </lineage>
</organism>
<keyword evidence="2" id="KW-0732">Signal</keyword>
<dbReference type="EMBL" id="AVOT02008820">
    <property type="protein sequence ID" value="MBW0486816.1"/>
    <property type="molecule type" value="Genomic_DNA"/>
</dbReference>
<proteinExistence type="predicted"/>
<dbReference type="AlphaFoldDB" id="A0A9Q3CQM4"/>
<comment type="caution">
    <text evidence="3">The sequence shown here is derived from an EMBL/GenBank/DDBJ whole genome shotgun (WGS) entry which is preliminary data.</text>
</comment>
<evidence type="ECO:0000313" key="3">
    <source>
        <dbReference type="EMBL" id="MBW0486816.1"/>
    </source>
</evidence>
<sequence length="195" mass="21410">MKLVQLILFASLFHLKPAFVDGAPTSSLIGARSKLPVHSYQQFNIKEKTSTKTASQLGLNQAELPYGRPWFSSTHSSSGAVGGSKKRRSVLTKPQPFFAVESSYGLQKDDLSAHKQLMAASYPVLRRRNSAKSVFALPKPGVHSSAPIRLETPVSNQETNLFLRHERRSTGADGASRSSSIVLKHRKHTSKQVES</sequence>
<feature type="signal peptide" evidence="2">
    <location>
        <begin position="1"/>
        <end position="22"/>
    </location>
</feature>
<evidence type="ECO:0000256" key="2">
    <source>
        <dbReference type="SAM" id="SignalP"/>
    </source>
</evidence>
<evidence type="ECO:0000313" key="4">
    <source>
        <dbReference type="Proteomes" id="UP000765509"/>
    </source>
</evidence>
<reference evidence="3" key="1">
    <citation type="submission" date="2021-03" db="EMBL/GenBank/DDBJ databases">
        <title>Draft genome sequence of rust myrtle Austropuccinia psidii MF-1, a brazilian biotype.</title>
        <authorList>
            <person name="Quecine M.C."/>
            <person name="Pachon D.M.R."/>
            <person name="Bonatelli M.L."/>
            <person name="Correr F.H."/>
            <person name="Franceschini L.M."/>
            <person name="Leite T.F."/>
            <person name="Margarido G.R.A."/>
            <person name="Almeida C.A."/>
            <person name="Ferrarezi J.A."/>
            <person name="Labate C.A."/>
        </authorList>
    </citation>
    <scope>NUCLEOTIDE SEQUENCE</scope>
    <source>
        <strain evidence="3">MF-1</strain>
    </source>
</reference>
<feature type="region of interest" description="Disordered" evidence="1">
    <location>
        <begin position="165"/>
        <end position="195"/>
    </location>
</feature>
<accession>A0A9Q3CQM4</accession>
<gene>
    <name evidence="3" type="ORF">O181_026531</name>
</gene>
<dbReference type="Proteomes" id="UP000765509">
    <property type="component" value="Unassembled WGS sequence"/>
</dbReference>